<organism evidence="2 3">
    <name type="scientific">Flavobacterium dankookense</name>
    <dbReference type="NCBI Taxonomy" id="706186"/>
    <lineage>
        <taxon>Bacteria</taxon>
        <taxon>Pseudomonadati</taxon>
        <taxon>Bacteroidota</taxon>
        <taxon>Flavobacteriia</taxon>
        <taxon>Flavobacteriales</taxon>
        <taxon>Flavobacteriaceae</taxon>
        <taxon>Flavobacterium</taxon>
    </lineage>
</organism>
<dbReference type="AlphaFoldDB" id="A0A4R6Q8M7"/>
<keyword evidence="1" id="KW-1133">Transmembrane helix</keyword>
<dbReference type="EMBL" id="SNXR01000014">
    <property type="protein sequence ID" value="TDP58611.1"/>
    <property type="molecule type" value="Genomic_DNA"/>
</dbReference>
<evidence type="ECO:0000256" key="1">
    <source>
        <dbReference type="SAM" id="Phobius"/>
    </source>
</evidence>
<feature type="transmembrane region" description="Helical" evidence="1">
    <location>
        <begin position="198"/>
        <end position="224"/>
    </location>
</feature>
<feature type="transmembrane region" description="Helical" evidence="1">
    <location>
        <begin position="172"/>
        <end position="191"/>
    </location>
</feature>
<keyword evidence="1" id="KW-0812">Transmembrane</keyword>
<feature type="transmembrane region" description="Helical" evidence="1">
    <location>
        <begin position="16"/>
        <end position="33"/>
    </location>
</feature>
<dbReference type="Proteomes" id="UP000295260">
    <property type="component" value="Unassembled WGS sequence"/>
</dbReference>
<sequence>MTFIKKLEESLKLNQNYLFLLAIFNGTIVMNFHKLIYKNPLIMLGLLTFLIITIIDYKKWWSVIFNSFIAISSLVLVFPRIGNHSTFLLVISILLVSWIFLKWIKFKVKIEANFISYLFRIATFSIYFYSGFHKLNTDFFNPCVSCVNEINEYTISNILNSDFKISSSLSRTFQFIAIILEMIVPFGLLSVKTRKYTVLALLLFHGYLSLSVFADFSALALFLLIGCIHDFEGKEIPKQVINYLKFYLTFLILAVLCLGLLKYSAIIVYKHRFIQGVIFAIGYLTFGLIYLKNNKPKEFLFKKNYTIPLIITFLLLSFWTLKTYIGLGNAGNLTMFSNLVTEKELNNHYLIDTKKTKLFDFEEDYVYIISMNNPFVREKYDGYKIPVAEFRFLVNYWAKKFDKPIACKLIYKGKQYNFDDLRTSEFKNSKKYYKYLNFRKIQTKSPNECRW</sequence>
<proteinExistence type="predicted"/>
<feature type="transmembrane region" description="Helical" evidence="1">
    <location>
        <begin position="305"/>
        <end position="325"/>
    </location>
</feature>
<protein>
    <submittedName>
        <fullName evidence="2">Uncharacterized protein</fullName>
    </submittedName>
</protein>
<keyword evidence="3" id="KW-1185">Reference proteome</keyword>
<gene>
    <name evidence="2" type="ORF">BC748_1834</name>
</gene>
<feature type="transmembrane region" description="Helical" evidence="1">
    <location>
        <begin position="84"/>
        <end position="101"/>
    </location>
</feature>
<feature type="transmembrane region" description="Helical" evidence="1">
    <location>
        <begin position="60"/>
        <end position="78"/>
    </location>
</feature>
<feature type="transmembrane region" description="Helical" evidence="1">
    <location>
        <begin position="244"/>
        <end position="261"/>
    </location>
</feature>
<name>A0A4R6Q8M7_9FLAO</name>
<evidence type="ECO:0000313" key="2">
    <source>
        <dbReference type="EMBL" id="TDP58611.1"/>
    </source>
</evidence>
<feature type="transmembrane region" description="Helical" evidence="1">
    <location>
        <begin position="113"/>
        <end position="132"/>
    </location>
</feature>
<feature type="transmembrane region" description="Helical" evidence="1">
    <location>
        <begin position="39"/>
        <end position="55"/>
    </location>
</feature>
<accession>A0A4R6Q8M7</accession>
<reference evidence="2 3" key="1">
    <citation type="submission" date="2019-03" db="EMBL/GenBank/DDBJ databases">
        <title>Genomic Encyclopedia of Archaeal and Bacterial Type Strains, Phase II (KMG-II): from individual species to whole genera.</title>
        <authorList>
            <person name="Goeker M."/>
        </authorList>
    </citation>
    <scope>NUCLEOTIDE SEQUENCE [LARGE SCALE GENOMIC DNA]</scope>
    <source>
        <strain evidence="2 3">DSM 25687</strain>
    </source>
</reference>
<dbReference type="RefSeq" id="WP_133533114.1">
    <property type="nucleotide sequence ID" value="NZ_SNXR01000014.1"/>
</dbReference>
<keyword evidence="1" id="KW-0472">Membrane</keyword>
<feature type="transmembrane region" description="Helical" evidence="1">
    <location>
        <begin position="273"/>
        <end position="293"/>
    </location>
</feature>
<dbReference type="OrthoDB" id="9785438at2"/>
<comment type="caution">
    <text evidence="2">The sequence shown here is derived from an EMBL/GenBank/DDBJ whole genome shotgun (WGS) entry which is preliminary data.</text>
</comment>
<evidence type="ECO:0000313" key="3">
    <source>
        <dbReference type="Proteomes" id="UP000295260"/>
    </source>
</evidence>